<name>A0ABY9DS69_VITVI</name>
<gene>
    <name evidence="1" type="ORF">VitviT2T_028159</name>
</gene>
<reference evidence="1 2" key="1">
    <citation type="journal article" date="2023" name="Hortic Res">
        <title>The complete reference genome for grapevine (Vitis vinifera L.) genetics and breeding.</title>
        <authorList>
            <person name="Shi X."/>
            <person name="Cao S."/>
            <person name="Wang X."/>
            <person name="Huang S."/>
            <person name="Wang Y."/>
            <person name="Liu Z."/>
            <person name="Liu W."/>
            <person name="Leng X."/>
            <person name="Peng Y."/>
            <person name="Wang N."/>
            <person name="Wang Y."/>
            <person name="Ma Z."/>
            <person name="Xu X."/>
            <person name="Zhang F."/>
            <person name="Xue H."/>
            <person name="Zhong H."/>
            <person name="Wang Y."/>
            <person name="Zhang K."/>
            <person name="Velt A."/>
            <person name="Avia K."/>
            <person name="Holtgrawe D."/>
            <person name="Grimplet J."/>
            <person name="Matus J.T."/>
            <person name="Ware D."/>
            <person name="Wu X."/>
            <person name="Wang H."/>
            <person name="Liu C."/>
            <person name="Fang Y."/>
            <person name="Rustenholz C."/>
            <person name="Cheng Z."/>
            <person name="Xiao H."/>
            <person name="Zhou Y."/>
        </authorList>
    </citation>
    <scope>NUCLEOTIDE SEQUENCE [LARGE SCALE GENOMIC DNA]</scope>
    <source>
        <strain evidence="2">cv. Pinot noir / PN40024</strain>
        <tissue evidence="1">Leaf</tissue>
    </source>
</reference>
<dbReference type="Proteomes" id="UP001227230">
    <property type="component" value="Chromosome 18"/>
</dbReference>
<accession>A0ABY9DS69</accession>
<sequence>MGCGCDISAHGLRARLQIAITSSFQLQIEHHLKRWTPDFPRFETTYGMHEMDFRKYFEMCPTGVRLQYFRSWIFRHGDFTTISQLRKECTGLRNGTRVPRGGFVAVKHPSKWRLGCEMEDLQGVEVSQPFRSCDMGLRNGTHVPRGLFAAAKIFAEEDGRLRNDFAVGGHFRSDFSPPNLPLFISQAHVLLAKLYATLRIGFLSIPRPTTSHLKKQPTPLAPFWPWRASEEAIPTLQYLARPGQQSPLLKIHLRLRPLHFLKARCLLAFLNTDTRHGDHRLLHPLSHQYAAFHLREPEPQALERRLCMRNQRILRPQRFISILLALLQKPPSRGLWLPSCPLRAIQIIELGHFIPSFILTLRPYDSSRSFGIHLDYSRGTIEHLTPREFFYPRVAMDFYQSMTT</sequence>
<dbReference type="EMBL" id="CP126665">
    <property type="protein sequence ID" value="WKA10594.1"/>
    <property type="molecule type" value="Genomic_DNA"/>
</dbReference>
<organism evidence="1 2">
    <name type="scientific">Vitis vinifera</name>
    <name type="common">Grape</name>
    <dbReference type="NCBI Taxonomy" id="29760"/>
    <lineage>
        <taxon>Eukaryota</taxon>
        <taxon>Viridiplantae</taxon>
        <taxon>Streptophyta</taxon>
        <taxon>Embryophyta</taxon>
        <taxon>Tracheophyta</taxon>
        <taxon>Spermatophyta</taxon>
        <taxon>Magnoliopsida</taxon>
        <taxon>eudicotyledons</taxon>
        <taxon>Gunneridae</taxon>
        <taxon>Pentapetalae</taxon>
        <taxon>rosids</taxon>
        <taxon>Vitales</taxon>
        <taxon>Vitaceae</taxon>
        <taxon>Viteae</taxon>
        <taxon>Vitis</taxon>
    </lineage>
</organism>
<evidence type="ECO:0000313" key="2">
    <source>
        <dbReference type="Proteomes" id="UP001227230"/>
    </source>
</evidence>
<keyword evidence="2" id="KW-1185">Reference proteome</keyword>
<evidence type="ECO:0000313" key="1">
    <source>
        <dbReference type="EMBL" id="WKA10594.1"/>
    </source>
</evidence>
<proteinExistence type="predicted"/>
<protein>
    <submittedName>
        <fullName evidence="1">Uncharacterized protein</fullName>
    </submittedName>
</protein>